<dbReference type="GO" id="GO:0140078">
    <property type="term" value="F:class I DNA-(apurinic or apyrimidinic site) endonuclease activity"/>
    <property type="evidence" value="ECO:0007669"/>
    <property type="project" value="UniProtKB-EC"/>
</dbReference>
<feature type="domain" description="FPG-type" evidence="21">
    <location>
        <begin position="235"/>
        <end position="269"/>
    </location>
</feature>
<keyword evidence="13" id="KW-0238">DNA-binding</keyword>
<protein>
    <recommendedName>
        <fullName evidence="7">Formamidopyrimidine-DNA glycosylase</fullName>
        <ecNumber evidence="5">3.2.2.23</ecNumber>
        <ecNumber evidence="6">4.2.99.18</ecNumber>
    </recommendedName>
    <alternativeName>
        <fullName evidence="18">DNA-(apurinic or apyrimidinic site) lyase MutM</fullName>
    </alternativeName>
</protein>
<evidence type="ECO:0000256" key="6">
    <source>
        <dbReference type="ARBA" id="ARBA00012720"/>
    </source>
</evidence>
<evidence type="ECO:0000256" key="9">
    <source>
        <dbReference type="ARBA" id="ARBA00022763"/>
    </source>
</evidence>
<dbReference type="GO" id="GO:0003684">
    <property type="term" value="F:damaged DNA binding"/>
    <property type="evidence" value="ECO:0007669"/>
    <property type="project" value="InterPro"/>
</dbReference>
<evidence type="ECO:0000256" key="11">
    <source>
        <dbReference type="ARBA" id="ARBA00022801"/>
    </source>
</evidence>
<dbReference type="SUPFAM" id="SSF46946">
    <property type="entry name" value="S13-like H2TH domain"/>
    <property type="match status" value="1"/>
</dbReference>
<dbReference type="STRING" id="398767.Glov_1968"/>
<dbReference type="CDD" id="cd08966">
    <property type="entry name" value="EcFpg-like_N"/>
    <property type="match status" value="1"/>
</dbReference>
<dbReference type="InterPro" id="IPR020629">
    <property type="entry name" value="FPG_Glyclase"/>
</dbReference>
<dbReference type="GO" id="GO:0006284">
    <property type="term" value="P:base-excision repair"/>
    <property type="evidence" value="ECO:0007669"/>
    <property type="project" value="InterPro"/>
</dbReference>
<keyword evidence="12" id="KW-0862">Zinc</keyword>
<feature type="domain" description="Formamidopyrimidine-DNA glycosylase catalytic" evidence="22">
    <location>
        <begin position="2"/>
        <end position="122"/>
    </location>
</feature>
<dbReference type="InterPro" id="IPR000214">
    <property type="entry name" value="Znf_DNA_glyclase/AP_lyase"/>
</dbReference>
<dbReference type="eggNOG" id="COG0266">
    <property type="taxonomic scope" value="Bacteria"/>
</dbReference>
<comment type="similarity">
    <text evidence="3">Belongs to the FPG family.</text>
</comment>
<dbReference type="OrthoDB" id="9800855at2"/>
<evidence type="ECO:0000256" key="7">
    <source>
        <dbReference type="ARBA" id="ARBA00016240"/>
    </source>
</evidence>
<dbReference type="RefSeq" id="WP_012470023.1">
    <property type="nucleotide sequence ID" value="NC_010814.1"/>
</dbReference>
<dbReference type="InterPro" id="IPR015887">
    <property type="entry name" value="DNA_glyclase_Znf_dom_DNA_BS"/>
</dbReference>
<dbReference type="GO" id="GO:0008270">
    <property type="term" value="F:zinc ion binding"/>
    <property type="evidence" value="ECO:0007669"/>
    <property type="project" value="UniProtKB-KW"/>
</dbReference>
<keyword evidence="15" id="KW-0456">Lyase</keyword>
<evidence type="ECO:0000256" key="12">
    <source>
        <dbReference type="ARBA" id="ARBA00022833"/>
    </source>
</evidence>
<accession>B3E2M7</accession>
<comment type="cofactor">
    <cofactor evidence="2">
        <name>Zn(2+)</name>
        <dbReference type="ChEBI" id="CHEBI:29105"/>
    </cofactor>
</comment>
<keyword evidence="9" id="KW-0227">DNA damage</keyword>
<dbReference type="Pfam" id="PF06827">
    <property type="entry name" value="zf-FPG_IleRS"/>
    <property type="match status" value="1"/>
</dbReference>
<evidence type="ECO:0000313" key="24">
    <source>
        <dbReference type="Proteomes" id="UP000002420"/>
    </source>
</evidence>
<dbReference type="InterPro" id="IPR035937">
    <property type="entry name" value="FPG_N"/>
</dbReference>
<dbReference type="EC" id="4.2.99.18" evidence="6"/>
<dbReference type="SMART" id="SM00898">
    <property type="entry name" value="Fapy_DNA_glyco"/>
    <property type="match status" value="1"/>
</dbReference>
<dbReference type="Pfam" id="PF01149">
    <property type="entry name" value="Fapy_DNA_glyco"/>
    <property type="match status" value="1"/>
</dbReference>
<evidence type="ECO:0000259" key="22">
    <source>
        <dbReference type="PROSITE" id="PS51068"/>
    </source>
</evidence>
<evidence type="ECO:0000256" key="18">
    <source>
        <dbReference type="ARBA" id="ARBA00030638"/>
    </source>
</evidence>
<comment type="catalytic activity">
    <reaction evidence="1">
        <text>Hydrolysis of DNA containing ring-opened 7-methylguanine residues, releasing 2,6-diamino-4-hydroxy-5-(N-methyl)formamidopyrimidine.</text>
        <dbReference type="EC" id="3.2.2.23"/>
    </reaction>
</comment>
<dbReference type="PANTHER" id="PTHR22993">
    <property type="entry name" value="FORMAMIDOPYRIMIDINE-DNA GLYCOSYLASE"/>
    <property type="match status" value="1"/>
</dbReference>
<keyword evidence="8" id="KW-0479">Metal-binding</keyword>
<keyword evidence="17 23" id="KW-0326">Glycosidase</keyword>
<dbReference type="NCBIfam" id="TIGR00577">
    <property type="entry name" value="fpg"/>
    <property type="match status" value="1"/>
</dbReference>
<evidence type="ECO:0000313" key="23">
    <source>
        <dbReference type="EMBL" id="ACD95684.1"/>
    </source>
</evidence>
<comment type="catalytic activity">
    <reaction evidence="19">
        <text>2'-deoxyribonucleotide-(2'-deoxyribose 5'-phosphate)-2'-deoxyribonucleotide-DNA = a 3'-end 2'-deoxyribonucleotide-(2,3-dehydro-2,3-deoxyribose 5'-phosphate)-DNA + a 5'-end 5'-phospho-2'-deoxyribonucleoside-DNA + H(+)</text>
        <dbReference type="Rhea" id="RHEA:66592"/>
        <dbReference type="Rhea" id="RHEA-COMP:13180"/>
        <dbReference type="Rhea" id="RHEA-COMP:16897"/>
        <dbReference type="Rhea" id="RHEA-COMP:17067"/>
        <dbReference type="ChEBI" id="CHEBI:15378"/>
        <dbReference type="ChEBI" id="CHEBI:136412"/>
        <dbReference type="ChEBI" id="CHEBI:157695"/>
        <dbReference type="ChEBI" id="CHEBI:167181"/>
        <dbReference type="EC" id="4.2.99.18"/>
    </reaction>
</comment>
<evidence type="ECO:0000256" key="19">
    <source>
        <dbReference type="ARBA" id="ARBA00044632"/>
    </source>
</evidence>
<dbReference type="SUPFAM" id="SSF57716">
    <property type="entry name" value="Glucocorticoid receptor-like (DNA-binding domain)"/>
    <property type="match status" value="1"/>
</dbReference>
<proteinExistence type="inferred from homology"/>
<dbReference type="KEGG" id="glo:Glov_1968"/>
<dbReference type="Gene3D" id="1.10.8.50">
    <property type="match status" value="1"/>
</dbReference>
<evidence type="ECO:0000259" key="21">
    <source>
        <dbReference type="PROSITE" id="PS51066"/>
    </source>
</evidence>
<evidence type="ECO:0000256" key="15">
    <source>
        <dbReference type="ARBA" id="ARBA00023239"/>
    </source>
</evidence>
<name>B3E2M7_TRIL1</name>
<evidence type="ECO:0000256" key="4">
    <source>
        <dbReference type="ARBA" id="ARBA00011245"/>
    </source>
</evidence>
<evidence type="ECO:0000256" key="13">
    <source>
        <dbReference type="ARBA" id="ARBA00023125"/>
    </source>
</evidence>
<dbReference type="GO" id="GO:0034039">
    <property type="term" value="F:8-oxo-7,8-dihydroguanine DNA N-glycosylase activity"/>
    <property type="evidence" value="ECO:0007669"/>
    <property type="project" value="TreeGrafter"/>
</dbReference>
<dbReference type="InterPro" id="IPR015886">
    <property type="entry name" value="H2TH_FPG"/>
</dbReference>
<keyword evidence="11 23" id="KW-0378">Hydrolase</keyword>
<dbReference type="NCBIfam" id="NF002211">
    <property type="entry name" value="PRK01103.1"/>
    <property type="match status" value="1"/>
</dbReference>
<dbReference type="Proteomes" id="UP000002420">
    <property type="component" value="Chromosome"/>
</dbReference>
<sequence>MPELPEVESVLQCLTTSNPSLIGRLVREVRILRNSVIDGEASAVVQTVTGSTCCDVYRHGKYLFFGFQGHSASKRVWLALHLRMTGRLFLVPEQEIAERHTRFALLLDHGLALRFDDPRAFGRVWLVDDPSEVTSKLGPDALLIQQKTFLDRLHGARRQLKPLLLDQGFVAGVGNIYADETLFRAQLHPARLSADLTSSEAERFYHALHGVLVQAVAAKGANIDGVFEAGSFPVAVYGRGGRPCIVCGTLIVKERLGQRGTHFCPVCQPFR</sequence>
<evidence type="ECO:0000256" key="20">
    <source>
        <dbReference type="PROSITE-ProRule" id="PRU00391"/>
    </source>
</evidence>
<dbReference type="EC" id="3.2.2.23" evidence="5"/>
<evidence type="ECO:0000256" key="17">
    <source>
        <dbReference type="ARBA" id="ARBA00023295"/>
    </source>
</evidence>
<dbReference type="FunFam" id="1.10.8.50:FF:000003">
    <property type="entry name" value="Formamidopyrimidine-DNA glycosylase"/>
    <property type="match status" value="1"/>
</dbReference>
<evidence type="ECO:0000256" key="5">
    <source>
        <dbReference type="ARBA" id="ARBA00012024"/>
    </source>
</evidence>
<evidence type="ECO:0000256" key="3">
    <source>
        <dbReference type="ARBA" id="ARBA00009409"/>
    </source>
</evidence>
<dbReference type="PROSITE" id="PS51068">
    <property type="entry name" value="FPG_CAT"/>
    <property type="match status" value="1"/>
</dbReference>
<dbReference type="SUPFAM" id="SSF81624">
    <property type="entry name" value="N-terminal domain of MutM-like DNA repair proteins"/>
    <property type="match status" value="1"/>
</dbReference>
<dbReference type="PANTHER" id="PTHR22993:SF9">
    <property type="entry name" value="FORMAMIDOPYRIMIDINE-DNA GLYCOSYLASE"/>
    <property type="match status" value="1"/>
</dbReference>
<dbReference type="EMBL" id="CP001089">
    <property type="protein sequence ID" value="ACD95684.1"/>
    <property type="molecule type" value="Genomic_DNA"/>
</dbReference>
<dbReference type="PROSITE" id="PS51066">
    <property type="entry name" value="ZF_FPG_2"/>
    <property type="match status" value="1"/>
</dbReference>
<keyword evidence="16" id="KW-0511">Multifunctional enzyme</keyword>
<comment type="subunit">
    <text evidence="4">Monomer.</text>
</comment>
<dbReference type="InterPro" id="IPR010979">
    <property type="entry name" value="Ribosomal_uS13-like_H2TH"/>
</dbReference>
<evidence type="ECO:0000256" key="14">
    <source>
        <dbReference type="ARBA" id="ARBA00023204"/>
    </source>
</evidence>
<dbReference type="Pfam" id="PF06831">
    <property type="entry name" value="H2TH"/>
    <property type="match status" value="1"/>
</dbReference>
<evidence type="ECO:0000256" key="2">
    <source>
        <dbReference type="ARBA" id="ARBA00001947"/>
    </source>
</evidence>
<keyword evidence="14" id="KW-0234">DNA repair</keyword>
<dbReference type="HOGENOM" id="CLU_038423_1_2_7"/>
<dbReference type="AlphaFoldDB" id="B3E2M7"/>
<reference evidence="23 24" key="1">
    <citation type="submission" date="2008-05" db="EMBL/GenBank/DDBJ databases">
        <title>Complete sequence of chromosome of Geobacter lovleyi SZ.</title>
        <authorList>
            <consortium name="US DOE Joint Genome Institute"/>
            <person name="Lucas S."/>
            <person name="Copeland A."/>
            <person name="Lapidus A."/>
            <person name="Glavina del Rio T."/>
            <person name="Dalin E."/>
            <person name="Tice H."/>
            <person name="Bruce D."/>
            <person name="Goodwin L."/>
            <person name="Pitluck S."/>
            <person name="Chertkov O."/>
            <person name="Meincke L."/>
            <person name="Brettin T."/>
            <person name="Detter J.C."/>
            <person name="Han C."/>
            <person name="Tapia R."/>
            <person name="Kuske C.R."/>
            <person name="Schmutz J."/>
            <person name="Larimer F."/>
            <person name="Land M."/>
            <person name="Hauser L."/>
            <person name="Kyrpides N."/>
            <person name="Mikhailova N."/>
            <person name="Sung Y."/>
            <person name="Fletcher K.E."/>
            <person name="Ritalahti K.M."/>
            <person name="Loeffler F.E."/>
            <person name="Richardson P."/>
        </authorList>
    </citation>
    <scope>NUCLEOTIDE SEQUENCE [LARGE SCALE GENOMIC DNA]</scope>
    <source>
        <strain evidence="24">ATCC BAA-1151 / DSM 17278 / SZ</strain>
    </source>
</reference>
<keyword evidence="10 20" id="KW-0863">Zinc-finger</keyword>
<gene>
    <name evidence="23" type="ordered locus">Glov_1968</name>
</gene>
<dbReference type="InterPro" id="IPR010663">
    <property type="entry name" value="Znf_FPG/IleRS"/>
</dbReference>
<organism evidence="23 24">
    <name type="scientific">Trichlorobacter lovleyi (strain ATCC BAA-1151 / DSM 17278 / SZ)</name>
    <name type="common">Geobacter lovleyi</name>
    <dbReference type="NCBI Taxonomy" id="398767"/>
    <lineage>
        <taxon>Bacteria</taxon>
        <taxon>Pseudomonadati</taxon>
        <taxon>Thermodesulfobacteriota</taxon>
        <taxon>Desulfuromonadia</taxon>
        <taxon>Geobacterales</taxon>
        <taxon>Geobacteraceae</taxon>
        <taxon>Trichlorobacter</taxon>
    </lineage>
</organism>
<dbReference type="Gene3D" id="3.20.190.10">
    <property type="entry name" value="MutM-like, N-terminal"/>
    <property type="match status" value="1"/>
</dbReference>
<dbReference type="InterPro" id="IPR012319">
    <property type="entry name" value="FPG_cat"/>
</dbReference>
<dbReference type="PROSITE" id="PS01242">
    <property type="entry name" value="ZF_FPG_1"/>
    <property type="match status" value="1"/>
</dbReference>
<evidence type="ECO:0000256" key="16">
    <source>
        <dbReference type="ARBA" id="ARBA00023268"/>
    </source>
</evidence>
<evidence type="ECO:0000256" key="8">
    <source>
        <dbReference type="ARBA" id="ARBA00022723"/>
    </source>
</evidence>
<evidence type="ECO:0000256" key="10">
    <source>
        <dbReference type="ARBA" id="ARBA00022771"/>
    </source>
</evidence>
<keyword evidence="24" id="KW-1185">Reference proteome</keyword>
<evidence type="ECO:0000256" key="1">
    <source>
        <dbReference type="ARBA" id="ARBA00001668"/>
    </source>
</evidence>
<dbReference type="SMART" id="SM01232">
    <property type="entry name" value="H2TH"/>
    <property type="match status" value="1"/>
</dbReference>